<dbReference type="Gene3D" id="3.80.10.10">
    <property type="entry name" value="Ribonuclease Inhibitor"/>
    <property type="match status" value="1"/>
</dbReference>
<name>A0A175VZK8_9PEZI</name>
<organism evidence="3 4">
    <name type="scientific">Madurella mycetomatis</name>
    <dbReference type="NCBI Taxonomy" id="100816"/>
    <lineage>
        <taxon>Eukaryota</taxon>
        <taxon>Fungi</taxon>
        <taxon>Dikarya</taxon>
        <taxon>Ascomycota</taxon>
        <taxon>Pezizomycotina</taxon>
        <taxon>Sordariomycetes</taxon>
        <taxon>Sordariomycetidae</taxon>
        <taxon>Sordariales</taxon>
        <taxon>Sordariales incertae sedis</taxon>
        <taxon>Madurella</taxon>
    </lineage>
</organism>
<evidence type="ECO:0000313" key="3">
    <source>
        <dbReference type="EMBL" id="KXX76813.1"/>
    </source>
</evidence>
<dbReference type="SMART" id="SM00256">
    <property type="entry name" value="FBOX"/>
    <property type="match status" value="1"/>
</dbReference>
<sequence>MGRLHKLPTEILFEIIAQLEATDVRKLRLVSRTIGAIADSIALKEICFTMCKQDFAMLRKITKNPVYAAHVTCLTYVVEMLTMERQTLQMYTDAIRKISRSDEELHKEFPQRFGRPRGRMTKPEILDHYNRYLRFYEDQDEILTNEFDYEVLKEVIAKLPNLKDVVVSDCNELRIINKPHIKSHWDLHTGMFDDGKASTRHLRAILKGVEESKTRLRSIRAAPIYLDILYETQFGLHSMASGLLENLTTFQLMLHAVVEAERDGGWLGEDPVDITNQIAQCRTLVHKGALRRILERMPNLVTLDIQFYEGHCQIKGTFPSPAALRDVIPLDRVWPRLKTFSISGVETERQEIASFLIRHKQSLESFDLCYIRLTSTSWYKLLPYLKSQFCGTQLKDARLLDSIIGRSEDMLQLPEAWGLGHPDYDERPNRLGTAVTKYLLSPRKRRCPLRDDNMLERLIPNLMPESDDEWGSELDDFELVQGAEMGPGGNAAPWNSPVNHLGVAAGIWNGEEEEEEANDVDDSDEDEDKDGGDSDEESEEEGEDNNLVI</sequence>
<dbReference type="InterPro" id="IPR001810">
    <property type="entry name" value="F-box_dom"/>
</dbReference>
<evidence type="ECO:0000259" key="2">
    <source>
        <dbReference type="PROSITE" id="PS50181"/>
    </source>
</evidence>
<dbReference type="EMBL" id="LCTW02000191">
    <property type="protein sequence ID" value="KXX76813.1"/>
    <property type="molecule type" value="Genomic_DNA"/>
</dbReference>
<dbReference type="Pfam" id="PF00646">
    <property type="entry name" value="F-box"/>
    <property type="match status" value="1"/>
</dbReference>
<feature type="region of interest" description="Disordered" evidence="1">
    <location>
        <begin position="482"/>
        <end position="549"/>
    </location>
</feature>
<feature type="domain" description="F-box" evidence="2">
    <location>
        <begin position="1"/>
        <end position="46"/>
    </location>
</feature>
<dbReference type="PROSITE" id="PS50181">
    <property type="entry name" value="FBOX"/>
    <property type="match status" value="1"/>
</dbReference>
<dbReference type="OrthoDB" id="5422579at2759"/>
<dbReference type="STRING" id="100816.A0A175VZK8"/>
<accession>A0A175VZK8</accession>
<comment type="caution">
    <text evidence="3">The sequence shown here is derived from an EMBL/GenBank/DDBJ whole genome shotgun (WGS) entry which is preliminary data.</text>
</comment>
<dbReference type="VEuPathDB" id="FungiDB:MMYC01_207053"/>
<dbReference type="InterPro" id="IPR032675">
    <property type="entry name" value="LRR_dom_sf"/>
</dbReference>
<keyword evidence="4" id="KW-1185">Reference proteome</keyword>
<gene>
    <name evidence="3" type="ORF">MMYC01_207053</name>
</gene>
<dbReference type="SUPFAM" id="SSF81383">
    <property type="entry name" value="F-box domain"/>
    <property type="match status" value="1"/>
</dbReference>
<dbReference type="SUPFAM" id="SSF52047">
    <property type="entry name" value="RNI-like"/>
    <property type="match status" value="1"/>
</dbReference>
<evidence type="ECO:0000313" key="4">
    <source>
        <dbReference type="Proteomes" id="UP000078237"/>
    </source>
</evidence>
<protein>
    <recommendedName>
        <fullName evidence="2">F-box domain-containing protein</fullName>
    </recommendedName>
</protein>
<dbReference type="AlphaFoldDB" id="A0A175VZK8"/>
<evidence type="ECO:0000256" key="1">
    <source>
        <dbReference type="SAM" id="MobiDB-lite"/>
    </source>
</evidence>
<proteinExistence type="predicted"/>
<dbReference type="Proteomes" id="UP000078237">
    <property type="component" value="Unassembled WGS sequence"/>
</dbReference>
<dbReference type="CDD" id="cd09917">
    <property type="entry name" value="F-box_SF"/>
    <property type="match status" value="1"/>
</dbReference>
<dbReference type="InterPro" id="IPR036047">
    <property type="entry name" value="F-box-like_dom_sf"/>
</dbReference>
<feature type="compositionally biased region" description="Acidic residues" evidence="1">
    <location>
        <begin position="510"/>
        <end position="549"/>
    </location>
</feature>
<reference evidence="3 4" key="1">
    <citation type="journal article" date="2016" name="Genome Announc.">
        <title>Genome Sequence of Madurella mycetomatis mm55, Isolated from a Human Mycetoma Case in Sudan.</title>
        <authorList>
            <person name="Smit S."/>
            <person name="Derks M.F."/>
            <person name="Bervoets S."/>
            <person name="Fahal A."/>
            <person name="van Leeuwen W."/>
            <person name="van Belkum A."/>
            <person name="van de Sande W.W."/>
        </authorList>
    </citation>
    <scope>NUCLEOTIDE SEQUENCE [LARGE SCALE GENOMIC DNA]</scope>
    <source>
        <strain evidence="4">mm55</strain>
    </source>
</reference>